<keyword evidence="1" id="KW-0472">Membrane</keyword>
<gene>
    <name evidence="3" type="ORF">BGE01nite_49800</name>
</gene>
<dbReference type="PANTHER" id="PTHR30336:SF4">
    <property type="entry name" value="ENVELOPE BIOGENESIS FACTOR ELYC"/>
    <property type="match status" value="1"/>
</dbReference>
<dbReference type="InterPro" id="IPR014729">
    <property type="entry name" value="Rossmann-like_a/b/a_fold"/>
</dbReference>
<proteinExistence type="predicted"/>
<dbReference type="InterPro" id="IPR051599">
    <property type="entry name" value="Cell_Envelope_Assoc"/>
</dbReference>
<keyword evidence="4" id="KW-1185">Reference proteome</keyword>
<dbReference type="GO" id="GO:0043164">
    <property type="term" value="P:Gram-negative-bacterium-type cell wall biogenesis"/>
    <property type="evidence" value="ECO:0007669"/>
    <property type="project" value="TreeGrafter"/>
</dbReference>
<keyword evidence="1" id="KW-1133">Transmembrane helix</keyword>
<comment type="caution">
    <text evidence="3">The sequence shown here is derived from an EMBL/GenBank/DDBJ whole genome shotgun (WGS) entry which is preliminary data.</text>
</comment>
<dbReference type="InterPro" id="IPR003848">
    <property type="entry name" value="DUF218"/>
</dbReference>
<accession>A0A512MG38</accession>
<dbReference type="OrthoDB" id="9782395at2"/>
<dbReference type="Proteomes" id="UP000321577">
    <property type="component" value="Unassembled WGS sequence"/>
</dbReference>
<name>A0A512MG38_9BACT</name>
<feature type="domain" description="DUF218" evidence="2">
    <location>
        <begin position="79"/>
        <end position="247"/>
    </location>
</feature>
<dbReference type="CDD" id="cd06259">
    <property type="entry name" value="YdcF-like"/>
    <property type="match status" value="1"/>
</dbReference>
<dbReference type="PANTHER" id="PTHR30336">
    <property type="entry name" value="INNER MEMBRANE PROTEIN, PROBABLE PERMEASE"/>
    <property type="match status" value="1"/>
</dbReference>
<evidence type="ECO:0000313" key="3">
    <source>
        <dbReference type="EMBL" id="GEP45689.1"/>
    </source>
</evidence>
<evidence type="ECO:0000313" key="4">
    <source>
        <dbReference type="Proteomes" id="UP000321577"/>
    </source>
</evidence>
<evidence type="ECO:0000256" key="1">
    <source>
        <dbReference type="SAM" id="Phobius"/>
    </source>
</evidence>
<dbReference type="Pfam" id="PF02698">
    <property type="entry name" value="DUF218"/>
    <property type="match status" value="1"/>
</dbReference>
<protein>
    <recommendedName>
        <fullName evidence="2">DUF218 domain-containing protein</fullName>
    </recommendedName>
</protein>
<dbReference type="AlphaFoldDB" id="A0A512MG38"/>
<reference evidence="3 4" key="1">
    <citation type="submission" date="2019-07" db="EMBL/GenBank/DDBJ databases">
        <title>Whole genome shotgun sequence of Brevifollis gellanilyticus NBRC 108608.</title>
        <authorList>
            <person name="Hosoyama A."/>
            <person name="Uohara A."/>
            <person name="Ohji S."/>
            <person name="Ichikawa N."/>
        </authorList>
    </citation>
    <scope>NUCLEOTIDE SEQUENCE [LARGE SCALE GENOMIC DNA]</scope>
    <source>
        <strain evidence="3 4">NBRC 108608</strain>
    </source>
</reference>
<evidence type="ECO:0000259" key="2">
    <source>
        <dbReference type="Pfam" id="PF02698"/>
    </source>
</evidence>
<organism evidence="3 4">
    <name type="scientific">Brevifollis gellanilyticus</name>
    <dbReference type="NCBI Taxonomy" id="748831"/>
    <lineage>
        <taxon>Bacteria</taxon>
        <taxon>Pseudomonadati</taxon>
        <taxon>Verrucomicrobiota</taxon>
        <taxon>Verrucomicrobiia</taxon>
        <taxon>Verrucomicrobiales</taxon>
        <taxon>Verrucomicrobiaceae</taxon>
    </lineage>
</organism>
<dbReference type="Gene3D" id="3.40.50.620">
    <property type="entry name" value="HUPs"/>
    <property type="match status" value="1"/>
</dbReference>
<sequence>MDLMKQLLLFVQPLGFAWLLLTVWLGWRFWKKERRGLLLPFAAWAVLSLFSCTPLTAWLLLGLEDKYPSIKVADAPTADAIICLGGSAAPSLTEPTRVNFNSNVDRVTSSLGLLTQGKAPVMIVTGGAYKEKGQWYSEADVVVAYLKETLKLTLPIESLGRCADTHDEAVKIAALAKERSWNNVLLVTSAAHMPRAVAVFTKAGVKVQPIPCDYISSFKMMGDDSWVHLPQLGSIQGITSWLHEMIGWAVYKWRGWI</sequence>
<dbReference type="EMBL" id="BKAG01000056">
    <property type="protein sequence ID" value="GEP45689.1"/>
    <property type="molecule type" value="Genomic_DNA"/>
</dbReference>
<dbReference type="GO" id="GO:0000270">
    <property type="term" value="P:peptidoglycan metabolic process"/>
    <property type="evidence" value="ECO:0007669"/>
    <property type="project" value="TreeGrafter"/>
</dbReference>
<feature type="transmembrane region" description="Helical" evidence="1">
    <location>
        <begin position="7"/>
        <end position="27"/>
    </location>
</feature>
<keyword evidence="1" id="KW-0812">Transmembrane</keyword>
<dbReference type="GO" id="GO:0005886">
    <property type="term" value="C:plasma membrane"/>
    <property type="evidence" value="ECO:0007669"/>
    <property type="project" value="TreeGrafter"/>
</dbReference>
<feature type="transmembrane region" description="Helical" evidence="1">
    <location>
        <begin position="39"/>
        <end position="61"/>
    </location>
</feature>